<evidence type="ECO:0000256" key="1">
    <source>
        <dbReference type="ARBA" id="ARBA00022723"/>
    </source>
</evidence>
<keyword evidence="3" id="KW-0862">Zinc</keyword>
<proteinExistence type="predicted"/>
<dbReference type="InterPro" id="IPR057358">
    <property type="entry name" value="UBL_ZFAND1-like"/>
</dbReference>
<sequence length="300" mass="32080">MRSARTARPNTAANSHSSPSNVNLAKGVSYCANHRTETAHACPKAGEWARRKAQANQGPESRLPFAPKPNILTHEQQCSDPACKTLINTPLVTGVHCEKCRREYCLKHRFTYDHNCVNLTPLGGGGGGGGTSLAGLQTSKEKGLAALDRLRAWGASKKSTIANSTPQGKSKQSAAQTLAATTALKNTAKGDDKIPRDQRIYLHVEASSETLTAKIPRGKFFYGAEWSVGRMLDAAAKALQVSNVNNRSESEEDKLRVFHVEGGRLLDFGEKVGGSLKTGNTIVLLRGVGPGLAPTPERVS</sequence>
<feature type="compositionally biased region" description="Polar residues" evidence="4">
    <location>
        <begin position="8"/>
        <end position="21"/>
    </location>
</feature>
<keyword evidence="2" id="KW-0863">Zinc-finger</keyword>
<dbReference type="PANTHER" id="PTHR14677:SF40">
    <property type="entry name" value="CDC48-ASSOCIATED UBIQUITIN-LIKE_ZINC FINGER PROTEIN 1"/>
    <property type="match status" value="1"/>
</dbReference>
<keyword evidence="1" id="KW-0479">Metal-binding</keyword>
<evidence type="ECO:0000313" key="7">
    <source>
        <dbReference type="Proteomes" id="UP000225277"/>
    </source>
</evidence>
<dbReference type="RefSeq" id="XP_023624765.1">
    <property type="nucleotide sequence ID" value="XM_023768997.1"/>
</dbReference>
<dbReference type="PANTHER" id="PTHR14677">
    <property type="entry name" value="ARSENITE INDUCUBLE RNA ASSOCIATED PROTEIN AIP-1-RELATED"/>
    <property type="match status" value="1"/>
</dbReference>
<reference evidence="6 7" key="1">
    <citation type="submission" date="2016-03" db="EMBL/GenBank/DDBJ databases">
        <authorList>
            <person name="Ploux O."/>
        </authorList>
    </citation>
    <scope>NUCLEOTIDE SEQUENCE [LARGE SCALE GENOMIC DNA]</scope>
    <source>
        <strain evidence="6 7">URUG2</strain>
    </source>
</reference>
<dbReference type="EMBL" id="FJUY01000004">
    <property type="protein sequence ID" value="CZT17875.1"/>
    <property type="molecule type" value="Genomic_DNA"/>
</dbReference>
<gene>
    <name evidence="6" type="ORF">RCC_03711</name>
</gene>
<evidence type="ECO:0000256" key="3">
    <source>
        <dbReference type="ARBA" id="ARBA00022833"/>
    </source>
</evidence>
<dbReference type="InterPro" id="IPR035896">
    <property type="entry name" value="AN1-like_Znf"/>
</dbReference>
<dbReference type="InterPro" id="IPR000058">
    <property type="entry name" value="Znf_AN1"/>
</dbReference>
<dbReference type="GeneID" id="35598908"/>
<dbReference type="Gene3D" id="4.10.1110.10">
    <property type="entry name" value="AN1-like Zinc finger"/>
    <property type="match status" value="1"/>
</dbReference>
<evidence type="ECO:0000313" key="6">
    <source>
        <dbReference type="EMBL" id="CZT17875.1"/>
    </source>
</evidence>
<dbReference type="GO" id="GO:0005737">
    <property type="term" value="C:cytoplasm"/>
    <property type="evidence" value="ECO:0007669"/>
    <property type="project" value="TreeGrafter"/>
</dbReference>
<dbReference type="OrthoDB" id="431929at2759"/>
<protein>
    <submittedName>
        <fullName evidence="6">Related to Zn-finger protein</fullName>
    </submittedName>
</protein>
<organism evidence="6 7">
    <name type="scientific">Ramularia collo-cygni</name>
    <dbReference type="NCBI Taxonomy" id="112498"/>
    <lineage>
        <taxon>Eukaryota</taxon>
        <taxon>Fungi</taxon>
        <taxon>Dikarya</taxon>
        <taxon>Ascomycota</taxon>
        <taxon>Pezizomycotina</taxon>
        <taxon>Dothideomycetes</taxon>
        <taxon>Dothideomycetidae</taxon>
        <taxon>Mycosphaerellales</taxon>
        <taxon>Mycosphaerellaceae</taxon>
        <taxon>Ramularia</taxon>
    </lineage>
</organism>
<feature type="domain" description="AN1-type" evidence="5">
    <location>
        <begin position="78"/>
        <end position="121"/>
    </location>
</feature>
<dbReference type="AlphaFoldDB" id="A0A2D3UUT2"/>
<dbReference type="GO" id="GO:0008270">
    <property type="term" value="F:zinc ion binding"/>
    <property type="evidence" value="ECO:0007669"/>
    <property type="project" value="UniProtKB-KW"/>
</dbReference>
<keyword evidence="7" id="KW-1185">Reference proteome</keyword>
<evidence type="ECO:0000259" key="5">
    <source>
        <dbReference type="SMART" id="SM00154"/>
    </source>
</evidence>
<name>A0A2D3UUT2_9PEZI</name>
<dbReference type="Pfam" id="PF01428">
    <property type="entry name" value="zf-AN1"/>
    <property type="match status" value="1"/>
</dbReference>
<dbReference type="SUPFAM" id="SSF118310">
    <property type="entry name" value="AN1-like Zinc finger"/>
    <property type="match status" value="1"/>
</dbReference>
<dbReference type="Pfam" id="PF25327">
    <property type="entry name" value="UBL_ZFAND1"/>
    <property type="match status" value="1"/>
</dbReference>
<feature type="region of interest" description="Disordered" evidence="4">
    <location>
        <begin position="1"/>
        <end position="21"/>
    </location>
</feature>
<evidence type="ECO:0000256" key="4">
    <source>
        <dbReference type="SAM" id="MobiDB-lite"/>
    </source>
</evidence>
<dbReference type="Proteomes" id="UP000225277">
    <property type="component" value="Unassembled WGS sequence"/>
</dbReference>
<accession>A0A2D3UUT2</accession>
<dbReference type="SMART" id="SM00154">
    <property type="entry name" value="ZnF_AN1"/>
    <property type="match status" value="1"/>
</dbReference>
<dbReference type="STRING" id="112498.A0A2D3UUT2"/>
<evidence type="ECO:0000256" key="2">
    <source>
        <dbReference type="ARBA" id="ARBA00022771"/>
    </source>
</evidence>